<protein>
    <submittedName>
        <fullName evidence="1">Uncharacterized protein</fullName>
    </submittedName>
</protein>
<evidence type="ECO:0000313" key="1">
    <source>
        <dbReference type="EMBL" id="AKO52557.1"/>
    </source>
</evidence>
<name>A0A0H4IBX4_9GAMM</name>
<organism evidence="1 2">
    <name type="scientific">Marinobacter psychrophilus</name>
    <dbReference type="NCBI Taxonomy" id="330734"/>
    <lineage>
        <taxon>Bacteria</taxon>
        <taxon>Pseudomonadati</taxon>
        <taxon>Pseudomonadota</taxon>
        <taxon>Gammaproteobacteria</taxon>
        <taxon>Pseudomonadales</taxon>
        <taxon>Marinobacteraceae</taxon>
        <taxon>Marinobacter</taxon>
    </lineage>
</organism>
<dbReference type="AlphaFoldDB" id="A0A0H4IBX4"/>
<dbReference type="PATRIC" id="fig|330734.3.peg.1925"/>
<dbReference type="EMBL" id="CP011494">
    <property type="protein sequence ID" value="AKO52557.1"/>
    <property type="molecule type" value="Genomic_DNA"/>
</dbReference>
<dbReference type="KEGG" id="mpq:ABA45_09155"/>
<gene>
    <name evidence="1" type="ORF">ABA45_09155</name>
</gene>
<keyword evidence="2" id="KW-1185">Reference proteome</keyword>
<proteinExistence type="predicted"/>
<accession>A0A0H4IBX4</accession>
<evidence type="ECO:0000313" key="2">
    <source>
        <dbReference type="Proteomes" id="UP000036406"/>
    </source>
</evidence>
<sequence length="66" mass="7436">MHNLPLKLQFADSAPPSGLNAPISGVFVGNKHQDKRSFSGMKFYYYNNHKVIQTGLHFALAQWVCN</sequence>
<dbReference type="Proteomes" id="UP000036406">
    <property type="component" value="Chromosome"/>
</dbReference>
<reference evidence="1 2" key="1">
    <citation type="submission" date="2015-05" db="EMBL/GenBank/DDBJ databases">
        <title>Complete genome of Marinobacter psychrophilus strain 20041T isolated from sea-ice of the Canadian Basin.</title>
        <authorList>
            <person name="Song L."/>
            <person name="Ren L."/>
            <person name="Yu Y."/>
            <person name="Wang X."/>
        </authorList>
    </citation>
    <scope>NUCLEOTIDE SEQUENCE [LARGE SCALE GENOMIC DNA]</scope>
    <source>
        <strain evidence="1 2">20041</strain>
    </source>
</reference>
<dbReference type="STRING" id="330734.ABA45_09155"/>